<dbReference type="PANTHER" id="PTHR43708:SF5">
    <property type="entry name" value="CONSERVED EXPRESSED OXIDOREDUCTASE (EUROFUNG)-RELATED"/>
    <property type="match status" value="1"/>
</dbReference>
<dbReference type="Gene3D" id="3.40.50.720">
    <property type="entry name" value="NAD(P)-binding Rossmann-like Domain"/>
    <property type="match status" value="1"/>
</dbReference>
<dbReference type="OrthoDB" id="256869at2"/>
<reference evidence="4 5" key="1">
    <citation type="submission" date="2019-02" db="EMBL/GenBank/DDBJ databases">
        <title>Deep-cultivation of Planctomycetes and their phenomic and genomic characterization uncovers novel biology.</title>
        <authorList>
            <person name="Wiegand S."/>
            <person name="Jogler M."/>
            <person name="Boedeker C."/>
            <person name="Pinto D."/>
            <person name="Vollmers J."/>
            <person name="Rivas-Marin E."/>
            <person name="Kohn T."/>
            <person name="Peeters S.H."/>
            <person name="Heuer A."/>
            <person name="Rast P."/>
            <person name="Oberbeckmann S."/>
            <person name="Bunk B."/>
            <person name="Jeske O."/>
            <person name="Meyerdierks A."/>
            <person name="Storesund J.E."/>
            <person name="Kallscheuer N."/>
            <person name="Luecker S."/>
            <person name="Lage O.M."/>
            <person name="Pohl T."/>
            <person name="Merkel B.J."/>
            <person name="Hornburger P."/>
            <person name="Mueller R.-W."/>
            <person name="Bruemmer F."/>
            <person name="Labrenz M."/>
            <person name="Spormann A.M."/>
            <person name="Op den Camp H."/>
            <person name="Overmann J."/>
            <person name="Amann R."/>
            <person name="Jetten M.S.M."/>
            <person name="Mascher T."/>
            <person name="Medema M.H."/>
            <person name="Devos D.P."/>
            <person name="Kaster A.-K."/>
            <person name="Ovreas L."/>
            <person name="Rohde M."/>
            <person name="Galperin M.Y."/>
            <person name="Jogler C."/>
        </authorList>
    </citation>
    <scope>NUCLEOTIDE SEQUENCE [LARGE SCALE GENOMIC DNA]</scope>
    <source>
        <strain evidence="4 5">ETA_A8</strain>
    </source>
</reference>
<dbReference type="KEGG" id="aagg:ETAA8_56790"/>
<dbReference type="InterPro" id="IPR006311">
    <property type="entry name" value="TAT_signal"/>
</dbReference>
<feature type="domain" description="Gfo/Idh/MocA-like oxidoreductase N-terminal" evidence="3">
    <location>
        <begin position="96"/>
        <end position="200"/>
    </location>
</feature>
<dbReference type="EC" id="1.1.1.18" evidence="4"/>
<evidence type="ECO:0000313" key="4">
    <source>
        <dbReference type="EMBL" id="QDU30534.1"/>
    </source>
</evidence>
<dbReference type="InterPro" id="IPR000683">
    <property type="entry name" value="Gfo/Idh/MocA-like_OxRdtase_N"/>
</dbReference>
<sequence>MNSRREWLAGAGLAGAGLLAASTPAKIAAAKEQAAAGKVFRIGVISASIEGKTQRTNGHTWHFCHPFHPEVNQDVIKKTLDPGSTRIFAEYFRNPKLNFGLMPFPNTRLTHVYDADRASAELFASAYPGVQVVDSVEKMVPEVDAVWLGDASGTGSDHFDLIAPALEKGLPSFVDKPIGKTVKGTRQILELAKKHNAKLMSSSLFRHQWGTAEGLRLKETKDIGPLQFVQACQAGGWTLPSWFIYGQHPVWMVETLCGPGVESVSMLAKENACHAMLTYADRMPAEVWYGRPDIVGLYCETKVHFPKKTHTWTPAIDGNYWLGHSYQMMNMANAFRGMLETGVEPVPHNEILEVTAIIHAAAKSLNEKSRLVDLAEVME</sequence>
<dbReference type="PROSITE" id="PS51318">
    <property type="entry name" value="TAT"/>
    <property type="match status" value="1"/>
</dbReference>
<dbReference type="SUPFAM" id="SSF51735">
    <property type="entry name" value="NAD(P)-binding Rossmann-fold domains"/>
    <property type="match status" value="1"/>
</dbReference>
<evidence type="ECO:0000256" key="1">
    <source>
        <dbReference type="ARBA" id="ARBA00010928"/>
    </source>
</evidence>
<dbReference type="GO" id="GO:0000166">
    <property type="term" value="F:nucleotide binding"/>
    <property type="evidence" value="ECO:0007669"/>
    <property type="project" value="InterPro"/>
</dbReference>
<dbReference type="GO" id="GO:0050112">
    <property type="term" value="F:inositol 2-dehydrogenase (NAD+) activity"/>
    <property type="evidence" value="ECO:0007669"/>
    <property type="project" value="UniProtKB-EC"/>
</dbReference>
<gene>
    <name evidence="4" type="primary">iolG_13</name>
    <name evidence="4" type="ORF">ETAA8_56790</name>
</gene>
<name>A0A517YJY2_9BACT</name>
<dbReference type="RefSeq" id="WP_145096174.1">
    <property type="nucleotide sequence ID" value="NZ_CP036274.1"/>
</dbReference>
<dbReference type="AlphaFoldDB" id="A0A517YJY2"/>
<keyword evidence="2 4" id="KW-0560">Oxidoreductase</keyword>
<dbReference type="Proteomes" id="UP000315017">
    <property type="component" value="Chromosome"/>
</dbReference>
<dbReference type="PANTHER" id="PTHR43708">
    <property type="entry name" value="CONSERVED EXPRESSED OXIDOREDUCTASE (EUROFUNG)"/>
    <property type="match status" value="1"/>
</dbReference>
<protein>
    <submittedName>
        <fullName evidence="4">Inositol 2-dehydrogenase/D-chiro-inositol 3-dehydrogenase</fullName>
        <ecNumber evidence="4">1.1.1.18</ecNumber>
    </submittedName>
</protein>
<dbReference type="InterPro" id="IPR036291">
    <property type="entry name" value="NAD(P)-bd_dom_sf"/>
</dbReference>
<organism evidence="4 5">
    <name type="scientific">Anatilimnocola aggregata</name>
    <dbReference type="NCBI Taxonomy" id="2528021"/>
    <lineage>
        <taxon>Bacteria</taxon>
        <taxon>Pseudomonadati</taxon>
        <taxon>Planctomycetota</taxon>
        <taxon>Planctomycetia</taxon>
        <taxon>Pirellulales</taxon>
        <taxon>Pirellulaceae</taxon>
        <taxon>Anatilimnocola</taxon>
    </lineage>
</organism>
<evidence type="ECO:0000256" key="2">
    <source>
        <dbReference type="ARBA" id="ARBA00023002"/>
    </source>
</evidence>
<dbReference type="InterPro" id="IPR051317">
    <property type="entry name" value="Gfo/Idh/MocA_oxidoreduct"/>
</dbReference>
<evidence type="ECO:0000259" key="3">
    <source>
        <dbReference type="Pfam" id="PF01408"/>
    </source>
</evidence>
<evidence type="ECO:0000313" key="5">
    <source>
        <dbReference type="Proteomes" id="UP000315017"/>
    </source>
</evidence>
<accession>A0A517YJY2</accession>
<keyword evidence="5" id="KW-1185">Reference proteome</keyword>
<dbReference type="Pfam" id="PF01408">
    <property type="entry name" value="GFO_IDH_MocA"/>
    <property type="match status" value="1"/>
</dbReference>
<comment type="similarity">
    <text evidence="1">Belongs to the Gfo/Idh/MocA family.</text>
</comment>
<proteinExistence type="inferred from homology"/>
<dbReference type="EMBL" id="CP036274">
    <property type="protein sequence ID" value="QDU30534.1"/>
    <property type="molecule type" value="Genomic_DNA"/>
</dbReference>